<feature type="region of interest" description="Disordered" evidence="2">
    <location>
        <begin position="235"/>
        <end position="286"/>
    </location>
</feature>
<evidence type="ECO:0000313" key="4">
    <source>
        <dbReference type="Proteomes" id="UP000237441"/>
    </source>
</evidence>
<dbReference type="AlphaFoldDB" id="A0A2S7XWI3"/>
<reference evidence="3 4" key="1">
    <citation type="submission" date="2016-07" db="EMBL/GenBank/DDBJ databases">
        <title>Comparative genomics of the entomopathogenic fungus Beauveria bassiana.</title>
        <authorList>
            <person name="Valero Jimenez C.A."/>
            <person name="Zwaan B.J."/>
            <person name="Van Kan J.A."/>
            <person name="Takken W."/>
            <person name="Debets A.J."/>
            <person name="Schoustra S.E."/>
            <person name="Koenraadt C.J."/>
        </authorList>
    </citation>
    <scope>NUCLEOTIDE SEQUENCE [LARGE SCALE GENOMIC DNA]</scope>
    <source>
        <strain evidence="3 4">ARSEF 8028</strain>
    </source>
</reference>
<organism evidence="3 4">
    <name type="scientific">Beauveria bassiana</name>
    <name type="common">White muscardine disease fungus</name>
    <name type="synonym">Tritirachium shiotae</name>
    <dbReference type="NCBI Taxonomy" id="176275"/>
    <lineage>
        <taxon>Eukaryota</taxon>
        <taxon>Fungi</taxon>
        <taxon>Dikarya</taxon>
        <taxon>Ascomycota</taxon>
        <taxon>Pezizomycotina</taxon>
        <taxon>Sordariomycetes</taxon>
        <taxon>Hypocreomycetidae</taxon>
        <taxon>Hypocreales</taxon>
        <taxon>Cordycipitaceae</taxon>
        <taxon>Beauveria</taxon>
    </lineage>
</organism>
<sequence>MPSHLLISVAICLPSGSEDENRITMRRPLDVSLEEAIKVMKRRLINSSRCDSYGDGKKLIADAAELFSDVEVTMRNERSDQEKKVALARSERDQWERLYRQAEADAMRFKAQLRALGTSPLPSESGSSSRDSPSRGRRSGSRPRSGNGNGSRDRSTSRRGGLRRRDSDASRHVHFASSAINRNSPPESMRQDNERRRGTYSLSGEELRNRNSADRAESERKKKKILAERDRLAQRFEIHSRGPPRVYFPGVSQPHGPPHPPPPPPPPPPPAPPPPPPHPFMYDDFYIPPPIPDPLAVHPDEIPHRPGAIPWDFREYVLRQRTDGPHW</sequence>
<feature type="compositionally biased region" description="Low complexity" evidence="2">
    <location>
        <begin position="117"/>
        <end position="131"/>
    </location>
</feature>
<feature type="compositionally biased region" description="Pro residues" evidence="2">
    <location>
        <begin position="255"/>
        <end position="279"/>
    </location>
</feature>
<dbReference type="Proteomes" id="UP000237441">
    <property type="component" value="Unassembled WGS sequence"/>
</dbReference>
<feature type="coiled-coil region" evidence="1">
    <location>
        <begin position="78"/>
        <end position="112"/>
    </location>
</feature>
<accession>A0A2S7XWI3</accession>
<proteinExistence type="predicted"/>
<gene>
    <name evidence="3" type="ORF">BB8028_0001g03530</name>
</gene>
<name>A0A2S7XWI3_BEABA</name>
<evidence type="ECO:0000256" key="1">
    <source>
        <dbReference type="SAM" id="Coils"/>
    </source>
</evidence>
<evidence type="ECO:0000313" key="3">
    <source>
        <dbReference type="EMBL" id="PQK08275.1"/>
    </source>
</evidence>
<protein>
    <submittedName>
        <fullName evidence="3">Uncharacterized protein</fullName>
    </submittedName>
</protein>
<feature type="compositionally biased region" description="Basic and acidic residues" evidence="2">
    <location>
        <begin position="205"/>
        <end position="223"/>
    </location>
</feature>
<keyword evidence="1" id="KW-0175">Coiled coil</keyword>
<evidence type="ECO:0000256" key="2">
    <source>
        <dbReference type="SAM" id="MobiDB-lite"/>
    </source>
</evidence>
<dbReference type="EMBL" id="JRHA01000001">
    <property type="protein sequence ID" value="PQK08275.1"/>
    <property type="molecule type" value="Genomic_DNA"/>
</dbReference>
<dbReference type="OrthoDB" id="10588251at2759"/>
<comment type="caution">
    <text evidence="3">The sequence shown here is derived from an EMBL/GenBank/DDBJ whole genome shotgun (WGS) entry which is preliminary data.</text>
</comment>
<feature type="region of interest" description="Disordered" evidence="2">
    <location>
        <begin position="116"/>
        <end position="223"/>
    </location>
</feature>